<dbReference type="OrthoDB" id="3685at2759"/>
<evidence type="ECO:0000256" key="7">
    <source>
        <dbReference type="ARBA" id="ARBA00022741"/>
    </source>
</evidence>
<dbReference type="Pfam" id="PF03054">
    <property type="entry name" value="tRNA_Me_trans"/>
    <property type="match status" value="2"/>
</dbReference>
<dbReference type="GO" id="GO:0016783">
    <property type="term" value="F:sulfurtransferase activity"/>
    <property type="evidence" value="ECO:0007669"/>
    <property type="project" value="InterPro"/>
</dbReference>
<evidence type="ECO:0000256" key="2">
    <source>
        <dbReference type="ARBA" id="ARBA00006191"/>
    </source>
</evidence>
<dbReference type="CDD" id="cd01998">
    <property type="entry name" value="MnmA_TRMU-like"/>
    <property type="match status" value="1"/>
</dbReference>
<dbReference type="InterPro" id="IPR004506">
    <property type="entry name" value="MnmA-like"/>
</dbReference>
<dbReference type="PANTHER" id="PTHR11933:SF5">
    <property type="entry name" value="MITOCHONDRIAL TRNA-SPECIFIC 2-THIOURIDYLASE 1"/>
    <property type="match status" value="1"/>
</dbReference>
<keyword evidence="8" id="KW-0067">ATP-binding</keyword>
<keyword evidence="9" id="KW-0694">RNA-binding</keyword>
<evidence type="ECO:0000256" key="3">
    <source>
        <dbReference type="ARBA" id="ARBA00011953"/>
    </source>
</evidence>
<dbReference type="PANTHER" id="PTHR11933">
    <property type="entry name" value="TRNA 5-METHYLAMINOMETHYL-2-THIOURIDYLATE -METHYLTRANSFERASE"/>
    <property type="match status" value="1"/>
</dbReference>
<reference evidence="13" key="1">
    <citation type="submission" date="2021-06" db="EMBL/GenBank/DDBJ databases">
        <authorList>
            <person name="Kallberg Y."/>
            <person name="Tangrot J."/>
            <person name="Rosling A."/>
        </authorList>
    </citation>
    <scope>NUCLEOTIDE SEQUENCE</scope>
    <source>
        <strain evidence="13">MT106</strain>
    </source>
</reference>
<accession>A0A9N9FXU7</accession>
<organism evidence="13 14">
    <name type="scientific">Ambispora gerdemannii</name>
    <dbReference type="NCBI Taxonomy" id="144530"/>
    <lineage>
        <taxon>Eukaryota</taxon>
        <taxon>Fungi</taxon>
        <taxon>Fungi incertae sedis</taxon>
        <taxon>Mucoromycota</taxon>
        <taxon>Glomeromycotina</taxon>
        <taxon>Glomeromycetes</taxon>
        <taxon>Archaeosporales</taxon>
        <taxon>Ambisporaceae</taxon>
        <taxon>Ambispora</taxon>
    </lineage>
</organism>
<dbReference type="InterPro" id="IPR014729">
    <property type="entry name" value="Rossmann-like_a/b/a_fold"/>
</dbReference>
<dbReference type="Gene3D" id="3.40.50.620">
    <property type="entry name" value="HUPs"/>
    <property type="match status" value="2"/>
</dbReference>
<dbReference type="FunFam" id="2.30.30.280:FF:000001">
    <property type="entry name" value="tRNA-specific 2-thiouridylase MnmA"/>
    <property type="match status" value="1"/>
</dbReference>
<keyword evidence="4" id="KW-0820">tRNA-binding</keyword>
<dbReference type="EMBL" id="CAJVPL010001326">
    <property type="protein sequence ID" value="CAG8565110.1"/>
    <property type="molecule type" value="Genomic_DNA"/>
</dbReference>
<evidence type="ECO:0000256" key="8">
    <source>
        <dbReference type="ARBA" id="ARBA00022840"/>
    </source>
</evidence>
<comment type="catalytic activity">
    <reaction evidence="11">
        <text>5-taurinomethyluridine(34) in tRNA + S-sulfanyl-L-cysteinyl-[protein] + AH2 + ATP = 5-taurinomethyl-2-thiouridine(34) in tRNA + L-cysteinyl-[protein] + A + AMP + diphosphate + H(+)</text>
        <dbReference type="Rhea" id="RHEA:47040"/>
        <dbReference type="Rhea" id="RHEA-COMP:10131"/>
        <dbReference type="Rhea" id="RHEA-COMP:11726"/>
        <dbReference type="Rhea" id="RHEA-COMP:11732"/>
        <dbReference type="Rhea" id="RHEA-COMP:11733"/>
        <dbReference type="ChEBI" id="CHEBI:13193"/>
        <dbReference type="ChEBI" id="CHEBI:15378"/>
        <dbReference type="ChEBI" id="CHEBI:17499"/>
        <dbReference type="ChEBI" id="CHEBI:29950"/>
        <dbReference type="ChEBI" id="CHEBI:30616"/>
        <dbReference type="ChEBI" id="CHEBI:33019"/>
        <dbReference type="ChEBI" id="CHEBI:61963"/>
        <dbReference type="ChEBI" id="CHEBI:87171"/>
        <dbReference type="ChEBI" id="CHEBI:87172"/>
        <dbReference type="ChEBI" id="CHEBI:456215"/>
        <dbReference type="EC" id="2.8.1.14"/>
    </reaction>
</comment>
<evidence type="ECO:0000256" key="9">
    <source>
        <dbReference type="ARBA" id="ARBA00022884"/>
    </source>
</evidence>
<evidence type="ECO:0000256" key="1">
    <source>
        <dbReference type="ARBA" id="ARBA00003986"/>
    </source>
</evidence>
<proteinExistence type="inferred from homology"/>
<evidence type="ECO:0000256" key="6">
    <source>
        <dbReference type="ARBA" id="ARBA00022694"/>
    </source>
</evidence>
<evidence type="ECO:0000313" key="13">
    <source>
        <dbReference type="EMBL" id="CAG8565110.1"/>
    </source>
</evidence>
<feature type="domain" description="tRNA-specific 2-thiouridylase MnmA-like central" evidence="12">
    <location>
        <begin position="155"/>
        <end position="218"/>
    </location>
</feature>
<dbReference type="Pfam" id="PF20259">
    <property type="entry name" value="tRNA_Me_trans_M"/>
    <property type="match status" value="1"/>
</dbReference>
<sequence length="270" mass="30698">MSNGKVIVALSGGVDSAVAAYLLKKEDEVFANFLQELKKGITPNPDILCNSAIKFHYFTEYVKKNFAVDFIATGHYAKIVHENGDYYLSKPADNNKDQTYFLCQINRNLLSKIIFPLANLTKKEVRQMAEEVGLINAKKKDSTGICFIGERKFESFLANYFPKKEGKIIDVNSKKVLGKHSGIPYFTIGQRRSLGLQGQKEPHYVVGKSVEKNIVYVASEEKLKECLHSQKITAKFRYRQPEVSVKIFPIKEFEELKVEFEEKQRAITPG</sequence>
<dbReference type="InterPro" id="IPR023382">
    <property type="entry name" value="MnmA-like_central_sf"/>
</dbReference>
<dbReference type="AlphaFoldDB" id="A0A9N9FXU7"/>
<name>A0A9N9FXU7_9GLOM</name>
<keyword evidence="14" id="KW-1185">Reference proteome</keyword>
<keyword evidence="5" id="KW-0808">Transferase</keyword>
<dbReference type="Proteomes" id="UP000789831">
    <property type="component" value="Unassembled WGS sequence"/>
</dbReference>
<protein>
    <recommendedName>
        <fullName evidence="3">tRNA-5-taurinomethyluridine 2-sulfurtransferase</fullName>
        <ecNumber evidence="3">2.8.1.14</ecNumber>
    </recommendedName>
</protein>
<feature type="non-terminal residue" evidence="13">
    <location>
        <position position="270"/>
    </location>
</feature>
<evidence type="ECO:0000256" key="5">
    <source>
        <dbReference type="ARBA" id="ARBA00022679"/>
    </source>
</evidence>
<evidence type="ECO:0000256" key="10">
    <source>
        <dbReference type="ARBA" id="ARBA00023157"/>
    </source>
</evidence>
<keyword evidence="10" id="KW-1015">Disulfide bond</keyword>
<dbReference type="EC" id="2.8.1.14" evidence="3"/>
<keyword evidence="6" id="KW-0819">tRNA processing</keyword>
<comment type="similarity">
    <text evidence="2">Belongs to the MnmA/TRMU family.</text>
</comment>
<dbReference type="SUPFAM" id="SSF52402">
    <property type="entry name" value="Adenine nucleotide alpha hydrolases-like"/>
    <property type="match status" value="1"/>
</dbReference>
<dbReference type="NCBIfam" id="TIGR00420">
    <property type="entry name" value="trmU"/>
    <property type="match status" value="1"/>
</dbReference>
<evidence type="ECO:0000256" key="4">
    <source>
        <dbReference type="ARBA" id="ARBA00022555"/>
    </source>
</evidence>
<dbReference type="GO" id="GO:0000049">
    <property type="term" value="F:tRNA binding"/>
    <property type="evidence" value="ECO:0007669"/>
    <property type="project" value="UniProtKB-KW"/>
</dbReference>
<evidence type="ECO:0000259" key="12">
    <source>
        <dbReference type="Pfam" id="PF20259"/>
    </source>
</evidence>
<evidence type="ECO:0000313" key="14">
    <source>
        <dbReference type="Proteomes" id="UP000789831"/>
    </source>
</evidence>
<evidence type="ECO:0000256" key="11">
    <source>
        <dbReference type="ARBA" id="ARBA00049564"/>
    </source>
</evidence>
<dbReference type="GO" id="GO:0005524">
    <property type="term" value="F:ATP binding"/>
    <property type="evidence" value="ECO:0007669"/>
    <property type="project" value="UniProtKB-KW"/>
</dbReference>
<dbReference type="Gene3D" id="2.30.30.280">
    <property type="entry name" value="Adenine nucleotide alpha hydrolases-like domains"/>
    <property type="match status" value="1"/>
</dbReference>
<dbReference type="InterPro" id="IPR046884">
    <property type="entry name" value="MnmA-like_central"/>
</dbReference>
<comment type="function">
    <text evidence="1">Catalyzes the 2-thiolation of uridine at the wobble position (U34) of mitochondrial tRNA(Lys), tRNA(Glu) and tRNA(Gln). Required for the formation of 5-taurinomethyl-2-thiouridine (tm5s2U) of mitochondrial tRNA(Lys), tRNA(Glu), and tRNA(Gln) at the wobble position. ATP is required to activate the C2 atom of the wobble base.</text>
</comment>
<keyword evidence="7" id="KW-0547">Nucleotide-binding</keyword>
<dbReference type="GO" id="GO:0002143">
    <property type="term" value="P:tRNA wobble position uridine thiolation"/>
    <property type="evidence" value="ECO:0007669"/>
    <property type="project" value="TreeGrafter"/>
</dbReference>
<gene>
    <name evidence="13" type="ORF">AGERDE_LOCUS7348</name>
</gene>
<comment type="caution">
    <text evidence="13">The sequence shown here is derived from an EMBL/GenBank/DDBJ whole genome shotgun (WGS) entry which is preliminary data.</text>
</comment>